<evidence type="ECO:0000259" key="4">
    <source>
        <dbReference type="PROSITE" id="PS51721"/>
    </source>
</evidence>
<dbReference type="GO" id="GO:0003924">
    <property type="term" value="F:GTPase activity"/>
    <property type="evidence" value="ECO:0007669"/>
    <property type="project" value="InterPro"/>
</dbReference>
<dbReference type="Gene3D" id="3.40.50.300">
    <property type="entry name" value="P-loop containing nucleotide triphosphate hydrolases"/>
    <property type="match status" value="1"/>
</dbReference>
<accession>A0A7J3I918</accession>
<dbReference type="InterPro" id="IPR016478">
    <property type="entry name" value="GTPase_MTG1"/>
</dbReference>
<dbReference type="InterPro" id="IPR027417">
    <property type="entry name" value="P-loop_NTPase"/>
</dbReference>
<organism evidence="5">
    <name type="scientific">Ignisphaera aggregans</name>
    <dbReference type="NCBI Taxonomy" id="334771"/>
    <lineage>
        <taxon>Archaea</taxon>
        <taxon>Thermoproteota</taxon>
        <taxon>Thermoprotei</taxon>
        <taxon>Desulfurococcales</taxon>
        <taxon>Desulfurococcaceae</taxon>
        <taxon>Ignisphaera</taxon>
    </lineage>
</organism>
<name>A0A7J3I918_9CREN</name>
<dbReference type="PANTHER" id="PTHR11089">
    <property type="entry name" value="GTP-BINDING PROTEIN-RELATED"/>
    <property type="match status" value="1"/>
</dbReference>
<evidence type="ECO:0000256" key="2">
    <source>
        <dbReference type="ARBA" id="ARBA00023134"/>
    </source>
</evidence>
<dbReference type="PROSITE" id="PS51721">
    <property type="entry name" value="G_CP"/>
    <property type="match status" value="1"/>
</dbReference>
<dbReference type="SUPFAM" id="SSF52540">
    <property type="entry name" value="P-loop containing nucleoside triphosphate hydrolases"/>
    <property type="match status" value="1"/>
</dbReference>
<dbReference type="PANTHER" id="PTHR11089:SF30">
    <property type="entry name" value="GUANINE NUCLEOTIDE-BINDING PROTEIN-LIKE 3 HOMOLOG"/>
    <property type="match status" value="1"/>
</dbReference>
<dbReference type="AlphaFoldDB" id="A0A7J3I918"/>
<evidence type="ECO:0000256" key="3">
    <source>
        <dbReference type="PIRNR" id="PIRNR006230"/>
    </source>
</evidence>
<dbReference type="PRINTS" id="PR00326">
    <property type="entry name" value="GTP1OBG"/>
</dbReference>
<dbReference type="GO" id="GO:0005525">
    <property type="term" value="F:GTP binding"/>
    <property type="evidence" value="ECO:0007669"/>
    <property type="project" value="UniProtKB-KW"/>
</dbReference>
<dbReference type="Pfam" id="PF03193">
    <property type="entry name" value="RsgA_GTPase"/>
    <property type="match status" value="1"/>
</dbReference>
<dbReference type="InterPro" id="IPR050755">
    <property type="entry name" value="TRAFAC_YlqF/YawG_RiboMat"/>
</dbReference>
<sequence>MMLLSWRNLRNLINRADVVLEIVEARNPIATRSIRVERIIEHLNKTLIIVINKCDLVPMWVCREWQQYFTTQNIKTFYISSLTLAGIKRLKNFLDKAIVHRPATVLLVGYPKVGKSSLINALKGFKSAPTSPYPGSPGYTKSSTLYKILPGVYIIDTPGIIPPEGDDIEMIIRKTPIEAIQNPVKIAQKIIEKLKEFDIDIISNTYHVQSTEPLKILEEIAIKRGWMNKRDREPNIDEAARTIIRDYLRGKLTYYVLPSDTK</sequence>
<reference evidence="5" key="1">
    <citation type="journal article" date="2020" name="mSystems">
        <title>Genome- and Community-Level Interaction Insights into Carbon Utilization and Element Cycling Functions of Hydrothermarchaeota in Hydrothermal Sediment.</title>
        <authorList>
            <person name="Zhou Z."/>
            <person name="Liu Y."/>
            <person name="Xu W."/>
            <person name="Pan J."/>
            <person name="Luo Z.H."/>
            <person name="Li M."/>
        </authorList>
    </citation>
    <scope>NUCLEOTIDE SEQUENCE [LARGE SCALE GENOMIC DNA]</scope>
    <source>
        <strain evidence="5">SpSt-618</strain>
        <strain evidence="6">SpSt-657</strain>
    </source>
</reference>
<dbReference type="InterPro" id="IPR010914">
    <property type="entry name" value="RsgA_GTPase_dom"/>
</dbReference>
<dbReference type="Gene3D" id="1.10.1580.10">
    <property type="match status" value="1"/>
</dbReference>
<proteinExistence type="inferred from homology"/>
<evidence type="ECO:0000256" key="1">
    <source>
        <dbReference type="ARBA" id="ARBA00022741"/>
    </source>
</evidence>
<feature type="domain" description="CP-type G" evidence="4">
    <location>
        <begin position="6"/>
        <end position="163"/>
    </location>
</feature>
<dbReference type="InterPro" id="IPR030378">
    <property type="entry name" value="G_CP_dom"/>
</dbReference>
<dbReference type="EMBL" id="DTBZ01000158">
    <property type="protein sequence ID" value="HGQ19005.1"/>
    <property type="molecule type" value="Genomic_DNA"/>
</dbReference>
<keyword evidence="2 3" id="KW-0342">GTP-binding</keyword>
<protein>
    <submittedName>
        <fullName evidence="5">GTPase RsgA</fullName>
    </submittedName>
</protein>
<evidence type="ECO:0000313" key="6">
    <source>
        <dbReference type="EMBL" id="HGQ19005.1"/>
    </source>
</evidence>
<keyword evidence="1 3" id="KW-0547">Nucleotide-binding</keyword>
<comment type="similarity">
    <text evidence="3">Belongs to the TRAFAC class YlqF/YawG GTPase family. MTG1 subfamily.</text>
</comment>
<dbReference type="EMBL" id="DTAI01000205">
    <property type="protein sequence ID" value="HGN37254.1"/>
    <property type="molecule type" value="Genomic_DNA"/>
</dbReference>
<gene>
    <name evidence="5" type="primary">rsgA</name>
    <name evidence="5" type="ORF">ENT87_06875</name>
    <name evidence="6" type="ORF">ENU30_08575</name>
</gene>
<dbReference type="PIRSF" id="PIRSF006230">
    <property type="entry name" value="MG442"/>
    <property type="match status" value="1"/>
</dbReference>
<dbReference type="InterPro" id="IPR023179">
    <property type="entry name" value="GTP-bd_ortho_bundle_sf"/>
</dbReference>
<comment type="caution">
    <text evidence="5">The sequence shown here is derived from an EMBL/GenBank/DDBJ whole genome shotgun (WGS) entry which is preliminary data.</text>
</comment>
<evidence type="ECO:0000313" key="5">
    <source>
        <dbReference type="EMBL" id="HGN37254.1"/>
    </source>
</evidence>
<dbReference type="InterPro" id="IPR006073">
    <property type="entry name" value="GTP-bd"/>
</dbReference>